<accession>A0A060C6D0</accession>
<dbReference type="AlphaFoldDB" id="A0A060C6D0"/>
<dbReference type="Gene3D" id="2.60.420.10">
    <property type="entry name" value="Maltose phosphorylase, domain 3"/>
    <property type="match status" value="1"/>
</dbReference>
<proteinExistence type="predicted"/>
<dbReference type="Pfam" id="PF17390">
    <property type="entry name" value="Bac_rhamnosid_C"/>
    <property type="match status" value="1"/>
</dbReference>
<evidence type="ECO:0000313" key="2">
    <source>
        <dbReference type="EMBL" id="AIA92223.1"/>
    </source>
</evidence>
<sequence>STPLVIAPQMVGDLSWAKGSYHSVYGKIEVEWHKKSGRIVVDVSVPVGLEAEVRLPYVQGAELLGQSSLKAKVQAIGHAKCFVFQVGSGTHKYIII</sequence>
<dbReference type="SUPFAM" id="SSF48208">
    <property type="entry name" value="Six-hairpin glycosidases"/>
    <property type="match status" value="1"/>
</dbReference>
<organism evidence="2">
    <name type="scientific">uncultured Flavobacterium sp</name>
    <dbReference type="NCBI Taxonomy" id="165435"/>
    <lineage>
        <taxon>Bacteria</taxon>
        <taxon>Pseudomonadati</taxon>
        <taxon>Bacteroidota</taxon>
        <taxon>Flavobacteriia</taxon>
        <taxon>Flavobacteriales</taxon>
        <taxon>Flavobacteriaceae</taxon>
        <taxon>Flavobacterium</taxon>
        <taxon>environmental samples</taxon>
    </lineage>
</organism>
<feature type="non-terminal residue" evidence="2">
    <location>
        <position position="1"/>
    </location>
</feature>
<feature type="domain" description="Alpha-L-rhamnosidase C-terminal" evidence="1">
    <location>
        <begin position="5"/>
        <end position="62"/>
    </location>
</feature>
<dbReference type="InterPro" id="IPR016007">
    <property type="entry name" value="Alpha_rhamnosid"/>
</dbReference>
<name>A0A060C6D0_9FLAO</name>
<dbReference type="EMBL" id="KF124901">
    <property type="protein sequence ID" value="AIA92223.1"/>
    <property type="molecule type" value="Genomic_DNA"/>
</dbReference>
<dbReference type="InterPro" id="IPR035398">
    <property type="entry name" value="Bac_rhamnosid_C"/>
</dbReference>
<protein>
    <submittedName>
        <fullName evidence="2">Bac_rhamnosid</fullName>
    </submittedName>
</protein>
<dbReference type="InterPro" id="IPR008928">
    <property type="entry name" value="6-hairpin_glycosidase_sf"/>
</dbReference>
<reference evidence="2" key="1">
    <citation type="journal article" date="2013" name="Environ. Microbiol.">
        <title>Seasonally variable intestinal metagenomes of the red palm weevil (Rhynchophorus ferrugineus).</title>
        <authorList>
            <person name="Jia S."/>
            <person name="Zhang X."/>
            <person name="Zhang G."/>
            <person name="Yin A."/>
            <person name="Zhang S."/>
            <person name="Li F."/>
            <person name="Wang L."/>
            <person name="Zhao D."/>
            <person name="Yun Q."/>
            <person name="Tala"/>
            <person name="Wang J."/>
            <person name="Sun G."/>
            <person name="Baabdullah M."/>
            <person name="Yu X."/>
            <person name="Hu S."/>
            <person name="Al-Mssallem I.S."/>
            <person name="Yu J."/>
        </authorList>
    </citation>
    <scope>NUCLEOTIDE SEQUENCE</scope>
</reference>
<dbReference type="GO" id="GO:0005975">
    <property type="term" value="P:carbohydrate metabolic process"/>
    <property type="evidence" value="ECO:0007669"/>
    <property type="project" value="InterPro"/>
</dbReference>
<evidence type="ECO:0000259" key="1">
    <source>
        <dbReference type="Pfam" id="PF17390"/>
    </source>
</evidence>
<dbReference type="PANTHER" id="PTHR33307">
    <property type="entry name" value="ALPHA-RHAMNOSIDASE (EUROFUNG)"/>
    <property type="match status" value="1"/>
</dbReference>